<proteinExistence type="predicted"/>
<accession>A0A6G9YR59</accession>
<dbReference type="Proteomes" id="UP000503540">
    <property type="component" value="Chromosome"/>
</dbReference>
<evidence type="ECO:0000313" key="1">
    <source>
        <dbReference type="EMBL" id="QIS15661.1"/>
    </source>
</evidence>
<dbReference type="KEGG" id="nah:F5544_39200"/>
<reference evidence="1 2" key="1">
    <citation type="journal article" date="2019" name="ACS Chem. Biol.">
        <title>Identification and Mobilization of a Cryptic Antibiotic Biosynthesis Gene Locus from a Human-Pathogenic Nocardia Isolate.</title>
        <authorList>
            <person name="Herisse M."/>
            <person name="Ishida K."/>
            <person name="Porter J.L."/>
            <person name="Howden B."/>
            <person name="Hertweck C."/>
            <person name="Stinear T.P."/>
            <person name="Pidot S.J."/>
        </authorList>
    </citation>
    <scope>NUCLEOTIDE SEQUENCE [LARGE SCALE GENOMIC DNA]</scope>
    <source>
        <strain evidence="1 2">AUSMDU00012717</strain>
    </source>
</reference>
<evidence type="ECO:0000313" key="2">
    <source>
        <dbReference type="Proteomes" id="UP000503540"/>
    </source>
</evidence>
<dbReference type="RefSeq" id="WP_167477868.1">
    <property type="nucleotide sequence ID" value="NZ_CP046172.1"/>
</dbReference>
<dbReference type="EMBL" id="CP046172">
    <property type="protein sequence ID" value="QIS15661.1"/>
    <property type="molecule type" value="Genomic_DNA"/>
</dbReference>
<organism evidence="1 2">
    <name type="scientific">Nocardia arthritidis</name>
    <dbReference type="NCBI Taxonomy" id="228602"/>
    <lineage>
        <taxon>Bacteria</taxon>
        <taxon>Bacillati</taxon>
        <taxon>Actinomycetota</taxon>
        <taxon>Actinomycetes</taxon>
        <taxon>Mycobacteriales</taxon>
        <taxon>Nocardiaceae</taxon>
        <taxon>Nocardia</taxon>
    </lineage>
</organism>
<protein>
    <submittedName>
        <fullName evidence="1">Uncharacterized protein</fullName>
    </submittedName>
</protein>
<keyword evidence="2" id="KW-1185">Reference proteome</keyword>
<gene>
    <name evidence="1" type="ORF">F5544_39200</name>
</gene>
<name>A0A6G9YR59_9NOCA</name>
<dbReference type="AlphaFoldDB" id="A0A6G9YR59"/>
<sequence length="111" mass="12195">MALALTDWLITSDITPESARFVPTADGGHWILSWLPDIPLSRERAISGMVLDETLSDPDPEDPLLAMELAAIRAADLGMELAEALLRLYARILERDRQQPLSGAPRLFTAA</sequence>